<gene>
    <name evidence="2" type="ORF">Taro_025371</name>
</gene>
<evidence type="ECO:0000313" key="2">
    <source>
        <dbReference type="EMBL" id="MQL92741.1"/>
    </source>
</evidence>
<protein>
    <submittedName>
        <fullName evidence="2">Uncharacterized protein</fullName>
    </submittedName>
</protein>
<feature type="region of interest" description="Disordered" evidence="1">
    <location>
        <begin position="130"/>
        <end position="199"/>
    </location>
</feature>
<sequence>MVELRSGRRVETKEIPSTSGVHVDTSRGWTPERLEAPAPPALLPPRVREFRNPAKVKIRSSYARVLHFLFDSDRRQRYLSEGITFPLRSVRFLTVVSDPGCWLGRNRHHMNMFGAMGGGLRRRPRLPVAARGPAGPPCAGGQRRLGFHPSRAPPPFGRRGRPTRAARGSLAGRARVRPRVVMKNRWSQMGLDKSDEHLS</sequence>
<evidence type="ECO:0000313" key="3">
    <source>
        <dbReference type="Proteomes" id="UP000652761"/>
    </source>
</evidence>
<organism evidence="2 3">
    <name type="scientific">Colocasia esculenta</name>
    <name type="common">Wild taro</name>
    <name type="synonym">Arum esculentum</name>
    <dbReference type="NCBI Taxonomy" id="4460"/>
    <lineage>
        <taxon>Eukaryota</taxon>
        <taxon>Viridiplantae</taxon>
        <taxon>Streptophyta</taxon>
        <taxon>Embryophyta</taxon>
        <taxon>Tracheophyta</taxon>
        <taxon>Spermatophyta</taxon>
        <taxon>Magnoliopsida</taxon>
        <taxon>Liliopsida</taxon>
        <taxon>Araceae</taxon>
        <taxon>Aroideae</taxon>
        <taxon>Colocasieae</taxon>
        <taxon>Colocasia</taxon>
    </lineage>
</organism>
<accession>A0A843V8Q3</accession>
<dbReference type="AlphaFoldDB" id="A0A843V8Q3"/>
<reference evidence="2" key="1">
    <citation type="submission" date="2017-07" db="EMBL/GenBank/DDBJ databases">
        <title>Taro Niue Genome Assembly and Annotation.</title>
        <authorList>
            <person name="Atibalentja N."/>
            <person name="Keating K."/>
            <person name="Fields C.J."/>
        </authorList>
    </citation>
    <scope>NUCLEOTIDE SEQUENCE</scope>
    <source>
        <strain evidence="2">Niue_2</strain>
        <tissue evidence="2">Leaf</tissue>
    </source>
</reference>
<feature type="compositionally biased region" description="Basic and acidic residues" evidence="1">
    <location>
        <begin position="1"/>
        <end position="14"/>
    </location>
</feature>
<feature type="region of interest" description="Disordered" evidence="1">
    <location>
        <begin position="1"/>
        <end position="27"/>
    </location>
</feature>
<dbReference type="EMBL" id="NMUH01001480">
    <property type="protein sequence ID" value="MQL92741.1"/>
    <property type="molecule type" value="Genomic_DNA"/>
</dbReference>
<proteinExistence type="predicted"/>
<keyword evidence="3" id="KW-1185">Reference proteome</keyword>
<evidence type="ECO:0000256" key="1">
    <source>
        <dbReference type="SAM" id="MobiDB-lite"/>
    </source>
</evidence>
<comment type="caution">
    <text evidence="2">The sequence shown here is derived from an EMBL/GenBank/DDBJ whole genome shotgun (WGS) entry which is preliminary data.</text>
</comment>
<name>A0A843V8Q3_COLES</name>
<dbReference type="Proteomes" id="UP000652761">
    <property type="component" value="Unassembled WGS sequence"/>
</dbReference>
<feature type="compositionally biased region" description="Low complexity" evidence="1">
    <location>
        <begin position="130"/>
        <end position="144"/>
    </location>
</feature>